<comment type="caution">
    <text evidence="5">The sequence shown here is derived from an EMBL/GenBank/DDBJ whole genome shotgun (WGS) entry which is preliminary data.</text>
</comment>
<dbReference type="SUPFAM" id="SSF82171">
    <property type="entry name" value="DPP6 N-terminal domain-like"/>
    <property type="match status" value="1"/>
</dbReference>
<evidence type="ECO:0008006" key="7">
    <source>
        <dbReference type="Google" id="ProtNLM"/>
    </source>
</evidence>
<evidence type="ECO:0000313" key="6">
    <source>
        <dbReference type="Proteomes" id="UP000186905"/>
    </source>
</evidence>
<dbReference type="InterPro" id="IPR013517">
    <property type="entry name" value="FG-GAP"/>
</dbReference>
<dbReference type="Pfam" id="PF14312">
    <property type="entry name" value="FG-GAP_2"/>
    <property type="match status" value="4"/>
</dbReference>
<dbReference type="PANTHER" id="PTHR36220:SF1">
    <property type="entry name" value="GAMMA TUBULIN COMPLEX COMPONENT C-TERMINAL DOMAIN-CONTAINING PROTEIN"/>
    <property type="match status" value="1"/>
</dbReference>
<dbReference type="InterPro" id="IPR013519">
    <property type="entry name" value="Int_alpha_beta-p"/>
</dbReference>
<name>A0A1Q9GF05_9GAMM</name>
<evidence type="ECO:0000256" key="4">
    <source>
        <dbReference type="SAM" id="MobiDB-lite"/>
    </source>
</evidence>
<keyword evidence="1" id="KW-0732">Signal</keyword>
<dbReference type="InterPro" id="IPR028994">
    <property type="entry name" value="Integrin_alpha_N"/>
</dbReference>
<gene>
    <name evidence="5" type="ORF">BIT28_05950</name>
</gene>
<dbReference type="Gene3D" id="2.130.10.130">
    <property type="entry name" value="Integrin alpha, N-terminal"/>
    <property type="match status" value="4"/>
</dbReference>
<evidence type="ECO:0000256" key="1">
    <source>
        <dbReference type="ARBA" id="ARBA00022729"/>
    </source>
</evidence>
<keyword evidence="2" id="KW-0677">Repeat</keyword>
<evidence type="ECO:0000256" key="2">
    <source>
        <dbReference type="ARBA" id="ARBA00022737"/>
    </source>
</evidence>
<evidence type="ECO:0000313" key="5">
    <source>
        <dbReference type="EMBL" id="OLQ72988.1"/>
    </source>
</evidence>
<feature type="region of interest" description="Disordered" evidence="4">
    <location>
        <begin position="241"/>
        <end position="265"/>
    </location>
</feature>
<evidence type="ECO:0000256" key="3">
    <source>
        <dbReference type="ARBA" id="ARBA00023180"/>
    </source>
</evidence>
<dbReference type="EMBL" id="MJIL01000090">
    <property type="protein sequence ID" value="OLQ72988.1"/>
    <property type="molecule type" value="Genomic_DNA"/>
</dbReference>
<reference evidence="5 6" key="1">
    <citation type="submission" date="2016-09" db="EMBL/GenBank/DDBJ databases">
        <title>Photobacterium proteolyticum sp. nov. a protease producing bacterium isolated from ocean sediments of Laizhou Bay.</title>
        <authorList>
            <person name="Li Y."/>
        </authorList>
    </citation>
    <scope>NUCLEOTIDE SEQUENCE [LARGE SCALE GENOMIC DNA]</scope>
    <source>
        <strain evidence="5 6">13-12</strain>
    </source>
</reference>
<dbReference type="AlphaFoldDB" id="A0A1Q9GF05"/>
<dbReference type="Proteomes" id="UP000186905">
    <property type="component" value="Unassembled WGS sequence"/>
</dbReference>
<dbReference type="STRING" id="1903952.BIT28_05950"/>
<dbReference type="SMART" id="SM00191">
    <property type="entry name" value="Int_alpha"/>
    <property type="match status" value="6"/>
</dbReference>
<organism evidence="5 6">
    <name type="scientific">Photobacterium proteolyticum</name>
    <dbReference type="NCBI Taxonomy" id="1903952"/>
    <lineage>
        <taxon>Bacteria</taxon>
        <taxon>Pseudomonadati</taxon>
        <taxon>Pseudomonadota</taxon>
        <taxon>Gammaproteobacteria</taxon>
        <taxon>Vibrionales</taxon>
        <taxon>Vibrionaceae</taxon>
        <taxon>Photobacterium</taxon>
    </lineage>
</organism>
<proteinExistence type="predicted"/>
<keyword evidence="6" id="KW-1185">Reference proteome</keyword>
<sequence>MSQLITYVKATNTDSSDNFGHNVALSGDGLTLAVSAVVESSNAVGVNGNGADNSAPYSGAVYVYGFDGERWEQQAYIKASNSDSFASFGQSIDLSDDGRTLAVSANNEDSSATGIDGDQSDNSALHSGAVYLYRFDGRDWGQEAYIKATNTDSNDDFGVAVSLSGNGNVLAVGATHEESQASGVNGNQTDNTLRGAGAVYLYRFNGQNWLSDAYIKASNTGQDDAFGSALSLSNDGSRLAVSATGESSDATGVNGDETNDSASDSGAVYVYDYDGQAWSQQTYIKASNTDTDDYFGISISLSGDGETLAVGSPGEDSRSTSINGDELDNTAADAGAVYLYRFSGQSWGQEAYIKASNTDAGDYFGFDVSLSENGDWLAVGAIQESSMETGITLSSSDNSAGASGAAYLYHYDGNSWMESSYYKSSNSESADVFGYSVSISSSGHALAVSAYLEDSESTDVNGNQQDNNALDSGAVYIF</sequence>
<keyword evidence="3" id="KW-0325">Glycoprotein</keyword>
<accession>A0A1Q9GF05</accession>
<protein>
    <recommendedName>
        <fullName evidence="7">Integrin</fullName>
    </recommendedName>
</protein>
<dbReference type="PANTHER" id="PTHR36220">
    <property type="entry name" value="UNNAMED PRODUCT"/>
    <property type="match status" value="1"/>
</dbReference>